<keyword evidence="3" id="KW-1185">Reference proteome</keyword>
<protein>
    <submittedName>
        <fullName evidence="2">Uncharacterized protein</fullName>
    </submittedName>
</protein>
<evidence type="ECO:0000313" key="2">
    <source>
        <dbReference type="EMBL" id="MBO0948166.1"/>
    </source>
</evidence>
<feature type="signal peptide" evidence="1">
    <location>
        <begin position="1"/>
        <end position="23"/>
    </location>
</feature>
<reference evidence="2 3" key="1">
    <citation type="submission" date="2021-03" db="EMBL/GenBank/DDBJ databases">
        <title>Fibrella sp. HMF5405 genome sequencing and assembly.</title>
        <authorList>
            <person name="Kang H."/>
            <person name="Kim H."/>
            <person name="Bae S."/>
            <person name="Joh K."/>
        </authorList>
    </citation>
    <scope>NUCLEOTIDE SEQUENCE [LARGE SCALE GENOMIC DNA]</scope>
    <source>
        <strain evidence="2 3">HMF5405</strain>
    </source>
</reference>
<sequence>MKKSIFAASLALLLASQIGFAQAVQKAKEVKKEMKAEKKLDKAQEYRQEAATGKGLEVAGISDKKTRLAKADRKEKKAVKKAIKSDAKALKVVAKEKTKTAAGVN</sequence>
<organism evidence="2 3">
    <name type="scientific">Fibrella forsythiae</name>
    <dbReference type="NCBI Taxonomy" id="2817061"/>
    <lineage>
        <taxon>Bacteria</taxon>
        <taxon>Pseudomonadati</taxon>
        <taxon>Bacteroidota</taxon>
        <taxon>Cytophagia</taxon>
        <taxon>Cytophagales</taxon>
        <taxon>Spirosomataceae</taxon>
        <taxon>Fibrella</taxon>
    </lineage>
</organism>
<feature type="chain" id="PRO_5047290194" evidence="1">
    <location>
        <begin position="24"/>
        <end position="105"/>
    </location>
</feature>
<evidence type="ECO:0000256" key="1">
    <source>
        <dbReference type="SAM" id="SignalP"/>
    </source>
</evidence>
<keyword evidence="1" id="KW-0732">Signal</keyword>
<dbReference type="RefSeq" id="WP_207328079.1">
    <property type="nucleotide sequence ID" value="NZ_JAFMYW010000001.1"/>
</dbReference>
<proteinExistence type="predicted"/>
<dbReference type="Proteomes" id="UP000664628">
    <property type="component" value="Unassembled WGS sequence"/>
</dbReference>
<evidence type="ECO:0000313" key="3">
    <source>
        <dbReference type="Proteomes" id="UP000664628"/>
    </source>
</evidence>
<comment type="caution">
    <text evidence="2">The sequence shown here is derived from an EMBL/GenBank/DDBJ whole genome shotgun (WGS) entry which is preliminary data.</text>
</comment>
<gene>
    <name evidence="2" type="ORF">J2I46_06200</name>
</gene>
<name>A0ABS3JFF4_9BACT</name>
<accession>A0ABS3JFF4</accession>
<dbReference type="EMBL" id="JAFMYW010000001">
    <property type="protein sequence ID" value="MBO0948166.1"/>
    <property type="molecule type" value="Genomic_DNA"/>
</dbReference>